<dbReference type="AlphaFoldDB" id="A0AAV0Y504"/>
<sequence length="205" mass="23682">MHKYIEILTPKGNSTNSEVISQEKFEDSVVESNEHLEQLRRNIDDTSSDVNTSQPKGKLKKKNILMTKSKKKKTKIDYSLDNAVDPLKYVCSKQENENEFVLFGKLVGTQLQKLPLQHALNVQNEIQNLLIKERLKAMSNQSNLQCPDYNSMSTNDISTSIDHTDHTEILIENNEDIDYEYVNLECPSQDERPSNVTLFYNNWKN</sequence>
<reference evidence="2 3" key="1">
    <citation type="submission" date="2023-01" db="EMBL/GenBank/DDBJ databases">
        <authorList>
            <person name="Whitehead M."/>
        </authorList>
    </citation>
    <scope>NUCLEOTIDE SEQUENCE [LARGE SCALE GENOMIC DNA]</scope>
</reference>
<keyword evidence="3" id="KW-1185">Reference proteome</keyword>
<evidence type="ECO:0000313" key="3">
    <source>
        <dbReference type="Proteomes" id="UP001160148"/>
    </source>
</evidence>
<dbReference type="Proteomes" id="UP001160148">
    <property type="component" value="Unassembled WGS sequence"/>
</dbReference>
<organism evidence="2 3">
    <name type="scientific">Macrosiphum euphorbiae</name>
    <name type="common">potato aphid</name>
    <dbReference type="NCBI Taxonomy" id="13131"/>
    <lineage>
        <taxon>Eukaryota</taxon>
        <taxon>Metazoa</taxon>
        <taxon>Ecdysozoa</taxon>
        <taxon>Arthropoda</taxon>
        <taxon>Hexapoda</taxon>
        <taxon>Insecta</taxon>
        <taxon>Pterygota</taxon>
        <taxon>Neoptera</taxon>
        <taxon>Paraneoptera</taxon>
        <taxon>Hemiptera</taxon>
        <taxon>Sternorrhyncha</taxon>
        <taxon>Aphidomorpha</taxon>
        <taxon>Aphidoidea</taxon>
        <taxon>Aphididae</taxon>
        <taxon>Macrosiphini</taxon>
        <taxon>Macrosiphum</taxon>
    </lineage>
</organism>
<feature type="coiled-coil region" evidence="1">
    <location>
        <begin position="22"/>
        <end position="49"/>
    </location>
</feature>
<evidence type="ECO:0008006" key="4">
    <source>
        <dbReference type="Google" id="ProtNLM"/>
    </source>
</evidence>
<comment type="caution">
    <text evidence="2">The sequence shown here is derived from an EMBL/GenBank/DDBJ whole genome shotgun (WGS) entry which is preliminary data.</text>
</comment>
<gene>
    <name evidence="2" type="ORF">MEUPH1_LOCUS28623</name>
</gene>
<keyword evidence="1" id="KW-0175">Coiled coil</keyword>
<evidence type="ECO:0000313" key="2">
    <source>
        <dbReference type="EMBL" id="CAI6375082.1"/>
    </source>
</evidence>
<protein>
    <recommendedName>
        <fullName evidence="4">BESS domain-containing protein</fullName>
    </recommendedName>
</protein>
<name>A0AAV0Y504_9HEMI</name>
<accession>A0AAV0Y504</accession>
<proteinExistence type="predicted"/>
<evidence type="ECO:0000256" key="1">
    <source>
        <dbReference type="SAM" id="Coils"/>
    </source>
</evidence>
<dbReference type="EMBL" id="CARXXK010001262">
    <property type="protein sequence ID" value="CAI6375082.1"/>
    <property type="molecule type" value="Genomic_DNA"/>
</dbReference>